<protein>
    <submittedName>
        <fullName evidence="2">Uncharacterized protein</fullName>
    </submittedName>
</protein>
<accession>A0ABZ2JV00</accession>
<dbReference type="EMBL" id="CP089982">
    <property type="protein sequence ID" value="WXA90285.1"/>
    <property type="molecule type" value="Genomic_DNA"/>
</dbReference>
<dbReference type="Proteomes" id="UP001379533">
    <property type="component" value="Chromosome"/>
</dbReference>
<evidence type="ECO:0000313" key="3">
    <source>
        <dbReference type="Proteomes" id="UP001379533"/>
    </source>
</evidence>
<name>A0ABZ2JV00_9BACT</name>
<gene>
    <name evidence="2" type="ORF">LZC95_27960</name>
</gene>
<proteinExistence type="predicted"/>
<keyword evidence="1" id="KW-0472">Membrane</keyword>
<keyword evidence="1" id="KW-0812">Transmembrane</keyword>
<evidence type="ECO:0000256" key="1">
    <source>
        <dbReference type="SAM" id="Phobius"/>
    </source>
</evidence>
<organism evidence="2 3">
    <name type="scientific">Pendulispora brunnea</name>
    <dbReference type="NCBI Taxonomy" id="2905690"/>
    <lineage>
        <taxon>Bacteria</taxon>
        <taxon>Pseudomonadati</taxon>
        <taxon>Myxococcota</taxon>
        <taxon>Myxococcia</taxon>
        <taxon>Myxococcales</taxon>
        <taxon>Sorangiineae</taxon>
        <taxon>Pendulisporaceae</taxon>
        <taxon>Pendulispora</taxon>
    </lineage>
</organism>
<dbReference type="RefSeq" id="WP_394840898.1">
    <property type="nucleotide sequence ID" value="NZ_CP089982.1"/>
</dbReference>
<reference evidence="2 3" key="1">
    <citation type="submission" date="2021-12" db="EMBL/GenBank/DDBJ databases">
        <title>Discovery of the Pendulisporaceae a myxobacterial family with distinct sporulation behavior and unique specialized metabolism.</title>
        <authorList>
            <person name="Garcia R."/>
            <person name="Popoff A."/>
            <person name="Bader C.D."/>
            <person name="Loehr J."/>
            <person name="Walesch S."/>
            <person name="Walt C."/>
            <person name="Boldt J."/>
            <person name="Bunk B."/>
            <person name="Haeckl F.J.F.P.J."/>
            <person name="Gunesch A.P."/>
            <person name="Birkelbach J."/>
            <person name="Nuebel U."/>
            <person name="Pietschmann T."/>
            <person name="Bach T."/>
            <person name="Mueller R."/>
        </authorList>
    </citation>
    <scope>NUCLEOTIDE SEQUENCE [LARGE SCALE GENOMIC DNA]</scope>
    <source>
        <strain evidence="2 3">MSr12523</strain>
    </source>
</reference>
<keyword evidence="1" id="KW-1133">Transmembrane helix</keyword>
<sequence>MRRHFDAHRSVVPSWTGRRAPARAIRRSGMRMNLWMAAIAITFLAVVSFSIGGGGDHADKIPRSLPVVVSHGQRRLAHAEFARGGRQVAVPCNGRPCPATSVGLTVR</sequence>
<feature type="transmembrane region" description="Helical" evidence="1">
    <location>
        <begin position="33"/>
        <end position="55"/>
    </location>
</feature>
<keyword evidence="3" id="KW-1185">Reference proteome</keyword>
<evidence type="ECO:0000313" key="2">
    <source>
        <dbReference type="EMBL" id="WXA90285.1"/>
    </source>
</evidence>